<keyword evidence="2" id="KW-0808">Transferase</keyword>
<dbReference type="SMART" id="SM00672">
    <property type="entry name" value="CAP10"/>
    <property type="match status" value="1"/>
</dbReference>
<dbReference type="InterPro" id="IPR006598">
    <property type="entry name" value="CAP10"/>
</dbReference>
<evidence type="ECO:0000256" key="2">
    <source>
        <dbReference type="ARBA" id="ARBA00022679"/>
    </source>
</evidence>
<reference evidence="4" key="1">
    <citation type="journal article" date="2020" name="bioRxiv">
        <title>Comparative genomics of Chlamydomonas.</title>
        <authorList>
            <person name="Craig R.J."/>
            <person name="Hasan A.R."/>
            <person name="Ness R.W."/>
            <person name="Keightley P.D."/>
        </authorList>
    </citation>
    <scope>NUCLEOTIDE SEQUENCE</scope>
    <source>
        <strain evidence="4">CCAP 11/173</strain>
    </source>
</reference>
<evidence type="ECO:0000259" key="3">
    <source>
        <dbReference type="SMART" id="SM00672"/>
    </source>
</evidence>
<dbReference type="PANTHER" id="PTHR12203">
    <property type="entry name" value="KDEL LYS-ASP-GLU-LEU CONTAINING - RELATED"/>
    <property type="match status" value="1"/>
</dbReference>
<dbReference type="GO" id="GO:0016740">
    <property type="term" value="F:transferase activity"/>
    <property type="evidence" value="ECO:0007669"/>
    <property type="project" value="UniProtKB-KW"/>
</dbReference>
<protein>
    <recommendedName>
        <fullName evidence="3">Glycosyl transferase CAP10 domain-containing protein</fullName>
    </recommendedName>
</protein>
<dbReference type="Proteomes" id="UP000613740">
    <property type="component" value="Unassembled WGS sequence"/>
</dbReference>
<evidence type="ECO:0000313" key="5">
    <source>
        <dbReference type="Proteomes" id="UP000613740"/>
    </source>
</evidence>
<feature type="domain" description="Glycosyl transferase CAP10" evidence="3">
    <location>
        <begin position="63"/>
        <end position="312"/>
    </location>
</feature>
<dbReference type="Pfam" id="PF05686">
    <property type="entry name" value="Glyco_transf_90"/>
    <property type="match status" value="1"/>
</dbReference>
<gene>
    <name evidence="4" type="ORF">HYH02_003130</name>
</gene>
<comment type="similarity">
    <text evidence="1">Belongs to the glycosyltransferase 90 family.</text>
</comment>
<evidence type="ECO:0000313" key="4">
    <source>
        <dbReference type="EMBL" id="KAG2452095.1"/>
    </source>
</evidence>
<keyword evidence="5" id="KW-1185">Reference proteome</keyword>
<dbReference type="EMBL" id="JAEHOD010000006">
    <property type="protein sequence ID" value="KAG2452095.1"/>
    <property type="molecule type" value="Genomic_DNA"/>
</dbReference>
<comment type="caution">
    <text evidence="4">The sequence shown here is derived from an EMBL/GenBank/DDBJ whole genome shotgun (WGS) entry which is preliminary data.</text>
</comment>
<proteinExistence type="inferred from homology"/>
<dbReference type="AlphaFoldDB" id="A0A835WQZ7"/>
<accession>A0A835WQZ7</accession>
<name>A0A835WQZ7_9CHLO</name>
<evidence type="ECO:0000256" key="1">
    <source>
        <dbReference type="ARBA" id="ARBA00010118"/>
    </source>
</evidence>
<sequence>MFHLFRKELTPDILLLVLVYNNTMYWLEGPEGPALREVPSIASPYKHMLHKYVTHALARGRLQLPNVLFIYNSFDNGNRLGKPTRNLTAPPFSLCKSRGWYEGDDLDILVPQVEVMIAIPDALYHVPWHLKKDLAFFRGVPSCSRIWEQTYQREEACARMHLAYLSERDRRAGNATALDVGLADVYKVVGEKKSTPYELPTYGRVPLDTHAHYKWLLNLEGFVAAYRMGQLLSMNSLVLHQRSYFMEYFYRSLQPWVHYVPFWNATSTEGSGTVAGAGAAGGGGTTALPPPPPRMDDVYDVLEQVRRMDREQPAALQRIIANAQGVAKMLSKPMRLEYYKAALEGYKELFPDMDQFLELFVQSLRSKGSDIT</sequence>
<organism evidence="4 5">
    <name type="scientific">Chlamydomonas schloesseri</name>
    <dbReference type="NCBI Taxonomy" id="2026947"/>
    <lineage>
        <taxon>Eukaryota</taxon>
        <taxon>Viridiplantae</taxon>
        <taxon>Chlorophyta</taxon>
        <taxon>core chlorophytes</taxon>
        <taxon>Chlorophyceae</taxon>
        <taxon>CS clade</taxon>
        <taxon>Chlamydomonadales</taxon>
        <taxon>Chlamydomonadaceae</taxon>
        <taxon>Chlamydomonas</taxon>
    </lineage>
</organism>
<dbReference type="InterPro" id="IPR051091">
    <property type="entry name" value="O-Glucosyltr/Glycosyltrsf_90"/>
</dbReference>
<dbReference type="PANTHER" id="PTHR12203:SF35">
    <property type="entry name" value="PROTEIN O-GLUCOSYLTRANSFERASE 1"/>
    <property type="match status" value="1"/>
</dbReference>
<dbReference type="OrthoDB" id="541052at2759"/>